<accession>A0A317ZRK8</accession>
<sequence length="175" mass="18419">MAREVYPGVTLEQLNYSAEEIEWATYQNPLAEAAALVTTEFPDDYSLAYFGPNRTFTIAFSGDAPAGALATLDATGLPYSTLEGLGFTEADYQAASNNVSRQVSQALDAEELSPAASFSVNSDITKAPDVIVVTITGDDEVARQAALSAVGIPSVARPFVVTVVEGGENEYVIGL</sequence>
<evidence type="ECO:0000313" key="2">
    <source>
        <dbReference type="Proteomes" id="UP000246722"/>
    </source>
</evidence>
<gene>
    <name evidence="1" type="ORF">CTB96_11695</name>
</gene>
<evidence type="ECO:0000313" key="1">
    <source>
        <dbReference type="EMBL" id="PXA67395.1"/>
    </source>
</evidence>
<dbReference type="EMBL" id="QHLY01000012">
    <property type="protein sequence ID" value="PXA67395.1"/>
    <property type="molecule type" value="Genomic_DNA"/>
</dbReference>
<organism evidence="1 2">
    <name type="scientific">Cryobacterium arcticum</name>
    <dbReference type="NCBI Taxonomy" id="670052"/>
    <lineage>
        <taxon>Bacteria</taxon>
        <taxon>Bacillati</taxon>
        <taxon>Actinomycetota</taxon>
        <taxon>Actinomycetes</taxon>
        <taxon>Micrococcales</taxon>
        <taxon>Microbacteriaceae</taxon>
        <taxon>Cryobacterium</taxon>
    </lineage>
</organism>
<protein>
    <submittedName>
        <fullName evidence="1">Uncharacterized protein</fullName>
    </submittedName>
</protein>
<dbReference type="Proteomes" id="UP000246722">
    <property type="component" value="Unassembled WGS sequence"/>
</dbReference>
<reference evidence="1 2" key="1">
    <citation type="submission" date="2018-05" db="EMBL/GenBank/DDBJ databases">
        <title>Genetic diversity of glacier-inhabiting Cryobacterium bacteria in China and description of Cryobacterium mengkeensis sp. nov. and Arthrobacter glacialis sp. nov.</title>
        <authorList>
            <person name="Liu Q."/>
            <person name="Xin Y.-H."/>
        </authorList>
    </citation>
    <scope>NUCLEOTIDE SEQUENCE [LARGE SCALE GENOMIC DNA]</scope>
    <source>
        <strain evidence="1 2">SK-1</strain>
    </source>
</reference>
<keyword evidence="2" id="KW-1185">Reference proteome</keyword>
<comment type="caution">
    <text evidence="1">The sequence shown here is derived from an EMBL/GenBank/DDBJ whole genome shotgun (WGS) entry which is preliminary data.</text>
</comment>
<dbReference type="AlphaFoldDB" id="A0A317ZRK8"/>
<name>A0A317ZRK8_9MICO</name>
<proteinExistence type="predicted"/>